<dbReference type="GO" id="GO:0005634">
    <property type="term" value="C:nucleus"/>
    <property type="evidence" value="ECO:0007669"/>
    <property type="project" value="TreeGrafter"/>
</dbReference>
<dbReference type="PANTHER" id="PTHR11736">
    <property type="entry name" value="MELANOMA-ASSOCIATED ANTIGEN MAGE ANTIGEN"/>
    <property type="match status" value="1"/>
</dbReference>
<comment type="caution">
    <text evidence="3">The sequence shown here is derived from an EMBL/GenBank/DDBJ whole genome shotgun (WGS) entry which is preliminary data.</text>
</comment>
<reference evidence="3 4" key="1">
    <citation type="journal article" date="2018" name="Proc. Natl. Acad. Sci. U.S.A.">
        <title>Linking secondary metabolites to gene clusters through genome sequencing of six diverse Aspergillus species.</title>
        <authorList>
            <person name="Kaerboelling I."/>
            <person name="Vesth T.C."/>
            <person name="Frisvad J.C."/>
            <person name="Nybo J.L."/>
            <person name="Theobald S."/>
            <person name="Kuo A."/>
            <person name="Bowyer P."/>
            <person name="Matsuda Y."/>
            <person name="Mondo S."/>
            <person name="Lyhne E.K."/>
            <person name="Kogle M.E."/>
            <person name="Clum A."/>
            <person name="Lipzen A."/>
            <person name="Salamov A."/>
            <person name="Ngan C.Y."/>
            <person name="Daum C."/>
            <person name="Chiniquy J."/>
            <person name="Barry K."/>
            <person name="LaButti K."/>
            <person name="Haridas S."/>
            <person name="Simmons B.A."/>
            <person name="Magnuson J.K."/>
            <person name="Mortensen U.H."/>
            <person name="Larsen T.O."/>
            <person name="Grigoriev I.V."/>
            <person name="Baker S.E."/>
            <person name="Andersen M.R."/>
        </authorList>
    </citation>
    <scope>NUCLEOTIDE SEQUENCE [LARGE SCALE GENOMIC DNA]</scope>
    <source>
        <strain evidence="3 4">IBT 24754</strain>
    </source>
</reference>
<dbReference type="InterPro" id="IPR002190">
    <property type="entry name" value="MHD_dom"/>
</dbReference>
<dbReference type="EMBL" id="MSFN02000012">
    <property type="protein sequence ID" value="PTU17087.1"/>
    <property type="molecule type" value="Genomic_DNA"/>
</dbReference>
<feature type="region of interest" description="Disordered" evidence="1">
    <location>
        <begin position="484"/>
        <end position="524"/>
    </location>
</feature>
<dbReference type="GO" id="GO:0006281">
    <property type="term" value="P:DNA repair"/>
    <property type="evidence" value="ECO:0007669"/>
    <property type="project" value="TreeGrafter"/>
</dbReference>
<dbReference type="VEuPathDB" id="FungiDB:P175DRAFT_0519458"/>
<evidence type="ECO:0000313" key="4">
    <source>
        <dbReference type="Proteomes" id="UP000244073"/>
    </source>
</evidence>
<feature type="compositionally biased region" description="Polar residues" evidence="1">
    <location>
        <begin position="200"/>
        <end position="213"/>
    </location>
</feature>
<evidence type="ECO:0000259" key="2">
    <source>
        <dbReference type="SMART" id="SM01373"/>
    </source>
</evidence>
<evidence type="ECO:0000313" key="3">
    <source>
        <dbReference type="EMBL" id="PTU17087.1"/>
    </source>
</evidence>
<dbReference type="RefSeq" id="XP_040748479.1">
    <property type="nucleotide sequence ID" value="XM_040899105.1"/>
</dbReference>
<proteinExistence type="predicted"/>
<dbReference type="Gene3D" id="1.10.10.1210">
    <property type="entry name" value="MAGE homology domain, winged helix WH2 motif"/>
    <property type="match status" value="1"/>
</dbReference>
<dbReference type="Gene3D" id="1.10.10.1200">
    <property type="entry name" value="MAGE homology domain, winged helix WH1 motif"/>
    <property type="match status" value="1"/>
</dbReference>
<accession>A0A2T5LLD1</accession>
<dbReference type="InterPro" id="IPR041899">
    <property type="entry name" value="MAGE_WH2"/>
</dbReference>
<gene>
    <name evidence="3" type="ORF">P175DRAFT_0519458</name>
</gene>
<protein>
    <recommendedName>
        <fullName evidence="2">MAGE domain-containing protein</fullName>
    </recommendedName>
</protein>
<name>A0A2T5LLD1_9EURO</name>
<dbReference type="GeneID" id="63815987"/>
<dbReference type="OrthoDB" id="205198at2759"/>
<feature type="domain" description="MAGE" evidence="2">
    <location>
        <begin position="251"/>
        <end position="443"/>
    </location>
</feature>
<dbReference type="SMART" id="SM01373">
    <property type="entry name" value="MAGE"/>
    <property type="match status" value="1"/>
</dbReference>
<dbReference type="Pfam" id="PF01454">
    <property type="entry name" value="MAGE"/>
    <property type="match status" value="1"/>
</dbReference>
<dbReference type="Proteomes" id="UP000244073">
    <property type="component" value="Unassembled WGS sequence"/>
</dbReference>
<feature type="region of interest" description="Disordered" evidence="1">
    <location>
        <begin position="178"/>
        <end position="246"/>
    </location>
</feature>
<feature type="compositionally biased region" description="Acidic residues" evidence="1">
    <location>
        <begin position="515"/>
        <end position="524"/>
    </location>
</feature>
<dbReference type="InterPro" id="IPR041898">
    <property type="entry name" value="MAGE_WH1"/>
</dbReference>
<dbReference type="AlphaFoldDB" id="A0A2T5LLD1"/>
<organism evidence="3 4">
    <name type="scientific">Aspergillus ochraceoroseus IBT 24754</name>
    <dbReference type="NCBI Taxonomy" id="1392256"/>
    <lineage>
        <taxon>Eukaryota</taxon>
        <taxon>Fungi</taxon>
        <taxon>Dikarya</taxon>
        <taxon>Ascomycota</taxon>
        <taxon>Pezizomycotina</taxon>
        <taxon>Eurotiomycetes</taxon>
        <taxon>Eurotiomycetidae</taxon>
        <taxon>Eurotiales</taxon>
        <taxon>Aspergillaceae</taxon>
        <taxon>Aspergillus</taxon>
        <taxon>Aspergillus subgen. Nidulantes</taxon>
    </lineage>
</organism>
<evidence type="ECO:0000256" key="1">
    <source>
        <dbReference type="SAM" id="MobiDB-lite"/>
    </source>
</evidence>
<dbReference type="PANTHER" id="PTHR11736:SF14">
    <property type="entry name" value="NSE3 HOMOLOG, SMC5-SMC6 COMPLEX COMPONENT"/>
    <property type="match status" value="1"/>
</dbReference>
<dbReference type="InterPro" id="IPR037445">
    <property type="entry name" value="MAGE"/>
</dbReference>
<sequence length="524" mass="58777">MPHLETETMGETSVNGENVQFHFLEHLTSYPIVSDSITVFKTNKYGAKSLEFADQGYGYAKPYLPYFSKPYGYIAPYIARADSLGEQGLSKVDETFPFIKEDTGKLKTTIYDTAYSPVRFAGDVKSHVFETYGSEYKKCGGDGYVATGKAFVTTGLVLSQESLAYLSCLLQRKKVQVKDMEPQYESSSDREEEADDSSSNPQPQASTRQNGSGHRQRRIRAEAGSSSEDDESAEEPGTNGPSSTDVMVKKLVRLALSSEYSRQPIRRVDISNKVLGEQGSRQFKMVFEAAQRVLESNFGMQLTELPGKEKVTIQQRRAAQKVDKPSSTNKSWILTSTLPSAYRRLEILQPTKAPLESSYTGLYTFIIAVILLNGGTLQEQKLDRYLRRANADTYTPVDRTDRLLQRLCKEGYLIRNREMDGGDEIIEYMVGPRGKVEVGARGVAGLVREVYGKQAMVEDNDTTAAEREQMEEFEFRLARSLGFRKSGEAQTQGADEAAEQEARQTQQMQRRSASEEEEEEDSDY</sequence>